<dbReference type="Proteomes" id="UP000070700">
    <property type="component" value="Unassembled WGS sequence"/>
</dbReference>
<dbReference type="InterPro" id="IPR052718">
    <property type="entry name" value="NmrA-type_oxidoreductase"/>
</dbReference>
<dbReference type="PANTHER" id="PTHR47129">
    <property type="entry name" value="QUINONE OXIDOREDUCTASE 2"/>
    <property type="match status" value="1"/>
</dbReference>
<protein>
    <submittedName>
        <fullName evidence="1">NAD(P)-binding protein</fullName>
    </submittedName>
</protein>
<name>A0A132BC29_MOLSC</name>
<gene>
    <name evidence="1" type="ORF">LY89DRAFT_656588</name>
</gene>
<dbReference type="AlphaFoldDB" id="A0A132BC29"/>
<sequence>MLALTSTTGKLGHATLSALLTHSLLPPSQLIILTSTPLTSPKLTPYRDLGIQTRPFNFSSPSPSSFSGITKLFLVSTPEISLDFSDAAKGGRESVHIATIRTAISAGVKEIVYTSLAFGDESEAGVMRAHLRTEEFLKSLKEKGEVEYTIIREGLYNESWPLYLGYFDVEGRDERSEIVVAGDGKVSWTGIADLGVGNAVILADGRGRWKGKTVVLCSGEKRSLREIAGVVGKCRGREVEVKVVGREEYVEEYVGRERERDAVEWWSSTYGALEKGECDISDPTLEEILAEKGIGPKSVEETVKEMLS</sequence>
<dbReference type="EMBL" id="KQ947430">
    <property type="protein sequence ID" value="KUJ09980.1"/>
    <property type="molecule type" value="Genomic_DNA"/>
</dbReference>
<dbReference type="PANTHER" id="PTHR47129:SF1">
    <property type="entry name" value="NMRA-LIKE DOMAIN-CONTAINING PROTEIN"/>
    <property type="match status" value="1"/>
</dbReference>
<dbReference type="InterPro" id="IPR036291">
    <property type="entry name" value="NAD(P)-bd_dom_sf"/>
</dbReference>
<evidence type="ECO:0000313" key="2">
    <source>
        <dbReference type="Proteomes" id="UP000070700"/>
    </source>
</evidence>
<dbReference type="Gene3D" id="3.90.25.10">
    <property type="entry name" value="UDP-galactose 4-epimerase, domain 1"/>
    <property type="match status" value="1"/>
</dbReference>
<dbReference type="GeneID" id="28822120"/>
<dbReference type="InParanoid" id="A0A132BC29"/>
<organism evidence="1 2">
    <name type="scientific">Mollisia scopiformis</name>
    <name type="common">Conifer needle endophyte fungus</name>
    <name type="synonym">Phialocephala scopiformis</name>
    <dbReference type="NCBI Taxonomy" id="149040"/>
    <lineage>
        <taxon>Eukaryota</taxon>
        <taxon>Fungi</taxon>
        <taxon>Dikarya</taxon>
        <taxon>Ascomycota</taxon>
        <taxon>Pezizomycotina</taxon>
        <taxon>Leotiomycetes</taxon>
        <taxon>Helotiales</taxon>
        <taxon>Mollisiaceae</taxon>
        <taxon>Mollisia</taxon>
    </lineage>
</organism>
<dbReference type="OrthoDB" id="419598at2759"/>
<accession>A0A132BC29</accession>
<dbReference type="Gene3D" id="3.40.50.720">
    <property type="entry name" value="NAD(P)-binding Rossmann-like Domain"/>
    <property type="match status" value="1"/>
</dbReference>
<dbReference type="SUPFAM" id="SSF51735">
    <property type="entry name" value="NAD(P)-binding Rossmann-fold domains"/>
    <property type="match status" value="1"/>
</dbReference>
<dbReference type="KEGG" id="psco:LY89DRAFT_656588"/>
<dbReference type="RefSeq" id="XP_018064335.1">
    <property type="nucleotide sequence ID" value="XM_018212394.1"/>
</dbReference>
<proteinExistence type="predicted"/>
<evidence type="ECO:0000313" key="1">
    <source>
        <dbReference type="EMBL" id="KUJ09980.1"/>
    </source>
</evidence>
<reference evidence="1 2" key="1">
    <citation type="submission" date="2015-10" db="EMBL/GenBank/DDBJ databases">
        <title>Full genome of DAOMC 229536 Phialocephala scopiformis, a fungal endophyte of spruce producing the potent anti-insectan compound rugulosin.</title>
        <authorList>
            <consortium name="DOE Joint Genome Institute"/>
            <person name="Walker A.K."/>
            <person name="Frasz S.L."/>
            <person name="Seifert K.A."/>
            <person name="Miller J.D."/>
            <person name="Mondo S.J."/>
            <person name="Labutti K."/>
            <person name="Lipzen A."/>
            <person name="Dockter R."/>
            <person name="Kennedy M."/>
            <person name="Grigoriev I.V."/>
            <person name="Spatafora J.W."/>
        </authorList>
    </citation>
    <scope>NUCLEOTIDE SEQUENCE [LARGE SCALE GENOMIC DNA]</scope>
    <source>
        <strain evidence="1 2">CBS 120377</strain>
    </source>
</reference>
<keyword evidence="2" id="KW-1185">Reference proteome</keyword>